<keyword evidence="1" id="KW-0732">Signal</keyword>
<organism evidence="2 3">
    <name type="scientific">Rhizorhabdus dicambivorans</name>
    <dbReference type="NCBI Taxonomy" id="1850238"/>
    <lineage>
        <taxon>Bacteria</taxon>
        <taxon>Pseudomonadati</taxon>
        <taxon>Pseudomonadota</taxon>
        <taxon>Alphaproteobacteria</taxon>
        <taxon>Sphingomonadales</taxon>
        <taxon>Sphingomonadaceae</taxon>
        <taxon>Rhizorhabdus</taxon>
    </lineage>
</organism>
<feature type="signal peptide" evidence="1">
    <location>
        <begin position="1"/>
        <end position="23"/>
    </location>
</feature>
<name>A0A2A4FRA0_9SPHN</name>
<protein>
    <recommendedName>
        <fullName evidence="4">Tetratricopeptide repeat protein</fullName>
    </recommendedName>
</protein>
<dbReference type="PROSITE" id="PS51318">
    <property type="entry name" value="TAT"/>
    <property type="match status" value="1"/>
</dbReference>
<evidence type="ECO:0000313" key="2">
    <source>
        <dbReference type="EMBL" id="PCE40649.1"/>
    </source>
</evidence>
<evidence type="ECO:0000256" key="1">
    <source>
        <dbReference type="SAM" id="SignalP"/>
    </source>
</evidence>
<gene>
    <name evidence="2" type="ORF">COO09_19375</name>
</gene>
<dbReference type="KEGG" id="rdi:CMV14_14250"/>
<keyword evidence="3" id="KW-1185">Reference proteome</keyword>
<dbReference type="OrthoDB" id="7523244at2"/>
<sequence length="512" mass="54986">MPRRRALLSAAALILAAAGPAGAAPTTPPGDLPTALAAAQEAAGREDCAAVLRALDPFVPTLEKGDERTLVQRMRLFCLGRESRYEDLAGTQRELAGLLPRDGVVRAFGVLIAAGESRFVDAAEQLATLAATSPDNLDMLTGAAVREISNQLSRADGPQARDAREGMLIALTRADWWPADLPEMRSWFAGVAIAALIRRNEAAEAEGLIDRVDEPELLTAMLVDRQFAALWPAIEAQVGPAGATSVDRYARDRLSAFATSPDSEAALRHAAAAMLLLGRYQDALDMTGGVAVADGMSRDAVQIALLRSRALAALRRGDEAERQLQGFMTVDLERTPEAATALISYAELLDENGHWAQGLEAARGARTRAATYLNEFGLRWLDRTEVCTLSALGRAGEASAAMGRLKPMAAQNHAAAIEALLCARRDAEASALTLEAFKDEDAAGELLLQFQPTGSFHAAAPSRLRDLWAAFLKRPEIKAAFDRRGRILPRAYWQTPEPRDIPRRRGGGDSLT</sequence>
<reference evidence="2 3" key="1">
    <citation type="submission" date="2017-09" db="EMBL/GenBank/DDBJ databases">
        <title>The Catabolism of 3,6-Dichlorosalicylic acid is Initiated by the Cytochrome P450 Monooxygenase DsmABC in Rhizorhabdus dicambivorans Ndbn-20.</title>
        <authorList>
            <person name="Na L."/>
        </authorList>
    </citation>
    <scope>NUCLEOTIDE SEQUENCE [LARGE SCALE GENOMIC DNA]</scope>
    <source>
        <strain evidence="2 3">Ndbn-20m</strain>
    </source>
</reference>
<dbReference type="Proteomes" id="UP000218934">
    <property type="component" value="Unassembled WGS sequence"/>
</dbReference>
<proteinExistence type="predicted"/>
<evidence type="ECO:0008006" key="4">
    <source>
        <dbReference type="Google" id="ProtNLM"/>
    </source>
</evidence>
<comment type="caution">
    <text evidence="2">The sequence shown here is derived from an EMBL/GenBank/DDBJ whole genome shotgun (WGS) entry which is preliminary data.</text>
</comment>
<dbReference type="AlphaFoldDB" id="A0A2A4FRA0"/>
<accession>A0A2A4FRA0</accession>
<evidence type="ECO:0000313" key="3">
    <source>
        <dbReference type="Proteomes" id="UP000218934"/>
    </source>
</evidence>
<feature type="chain" id="PRO_5011997410" description="Tetratricopeptide repeat protein" evidence="1">
    <location>
        <begin position="24"/>
        <end position="512"/>
    </location>
</feature>
<dbReference type="EMBL" id="NWUF01000025">
    <property type="protein sequence ID" value="PCE40649.1"/>
    <property type="molecule type" value="Genomic_DNA"/>
</dbReference>
<dbReference type="InterPro" id="IPR006311">
    <property type="entry name" value="TAT_signal"/>
</dbReference>